<reference evidence="3 4" key="1">
    <citation type="submission" date="2021-06" db="EMBL/GenBank/DDBJ databases">
        <title>Bacillus sp. RD4P76, an endophyte from a halophyte.</title>
        <authorList>
            <person name="Sun J.-Q."/>
        </authorList>
    </citation>
    <scope>NUCLEOTIDE SEQUENCE [LARGE SCALE GENOMIC DNA]</scope>
    <source>
        <strain evidence="3 4">CGMCC 1.15917</strain>
    </source>
</reference>
<evidence type="ECO:0000313" key="4">
    <source>
        <dbReference type="Proteomes" id="UP000784880"/>
    </source>
</evidence>
<comment type="caution">
    <text evidence="3">The sequence shown here is derived from an EMBL/GenBank/DDBJ whole genome shotgun (WGS) entry which is preliminary data.</text>
</comment>
<keyword evidence="4" id="KW-1185">Reference proteome</keyword>
<feature type="region of interest" description="Disordered" evidence="2">
    <location>
        <begin position="1"/>
        <end position="28"/>
    </location>
</feature>
<dbReference type="RefSeq" id="WP_217065504.1">
    <property type="nucleotide sequence ID" value="NZ_JAHQCS010000077.1"/>
</dbReference>
<evidence type="ECO:0000256" key="1">
    <source>
        <dbReference type="SAM" id="Coils"/>
    </source>
</evidence>
<evidence type="ECO:0000256" key="2">
    <source>
        <dbReference type="SAM" id="MobiDB-lite"/>
    </source>
</evidence>
<evidence type="ECO:0000313" key="3">
    <source>
        <dbReference type="EMBL" id="MBU9711561.1"/>
    </source>
</evidence>
<gene>
    <name evidence="3" type="ORF">KS419_07420</name>
</gene>
<name>A0ABS6JD41_9BACI</name>
<organism evidence="3 4">
    <name type="scientific">Evansella tamaricis</name>
    <dbReference type="NCBI Taxonomy" id="2069301"/>
    <lineage>
        <taxon>Bacteria</taxon>
        <taxon>Bacillati</taxon>
        <taxon>Bacillota</taxon>
        <taxon>Bacilli</taxon>
        <taxon>Bacillales</taxon>
        <taxon>Bacillaceae</taxon>
        <taxon>Evansella</taxon>
    </lineage>
</organism>
<dbReference type="EMBL" id="JAHQCS010000077">
    <property type="protein sequence ID" value="MBU9711561.1"/>
    <property type="molecule type" value="Genomic_DNA"/>
</dbReference>
<keyword evidence="1" id="KW-0175">Coiled coil</keyword>
<sequence>MTNTGQKGVGFNVRPIKGRKRRGKGDRTTTYTAEITTNLKETIMRAQDNLNKLEGHLKEMDGRVEDLKREFKGD</sequence>
<proteinExistence type="predicted"/>
<accession>A0ABS6JD41</accession>
<protein>
    <submittedName>
        <fullName evidence="3">Uncharacterized protein</fullName>
    </submittedName>
</protein>
<feature type="coiled-coil region" evidence="1">
    <location>
        <begin position="36"/>
        <end position="70"/>
    </location>
</feature>
<dbReference type="Proteomes" id="UP000784880">
    <property type="component" value="Unassembled WGS sequence"/>
</dbReference>